<comment type="similarity">
    <text evidence="5">Belongs to the TOG/XMAP215 family.</text>
</comment>
<dbReference type="GO" id="GO:0051010">
    <property type="term" value="F:microtubule plus-end binding"/>
    <property type="evidence" value="ECO:0007669"/>
    <property type="project" value="InterPro"/>
</dbReference>
<feature type="domain" description="TOG" evidence="8">
    <location>
        <begin position="2"/>
        <end position="233"/>
    </location>
</feature>
<dbReference type="FunFam" id="1.25.10.10:FF:002097">
    <property type="entry name" value="Uncharacterized protein"/>
    <property type="match status" value="1"/>
</dbReference>
<dbReference type="InterPro" id="IPR024395">
    <property type="entry name" value="CLASP_N_dom"/>
</dbReference>
<feature type="domain" description="TOG" evidence="8">
    <location>
        <begin position="890"/>
        <end position="1079"/>
    </location>
</feature>
<dbReference type="AlphaFoldDB" id="A0A9R1UWM1"/>
<feature type="domain" description="TOG" evidence="8">
    <location>
        <begin position="633"/>
        <end position="867"/>
    </location>
</feature>
<dbReference type="GO" id="GO:0061863">
    <property type="term" value="F:microtubule plus end polymerase"/>
    <property type="evidence" value="ECO:0000318"/>
    <property type="project" value="GO_Central"/>
</dbReference>
<feature type="compositionally biased region" description="Polar residues" evidence="7">
    <location>
        <begin position="615"/>
        <end position="625"/>
    </location>
</feature>
<dbReference type="SUPFAM" id="SSF48371">
    <property type="entry name" value="ARM repeat"/>
    <property type="match status" value="2"/>
</dbReference>
<evidence type="ECO:0000256" key="4">
    <source>
        <dbReference type="ARBA" id="ARBA00023212"/>
    </source>
</evidence>
<keyword evidence="3" id="KW-0677">Repeat</keyword>
<feature type="region of interest" description="Disordered" evidence="7">
    <location>
        <begin position="552"/>
        <end position="632"/>
    </location>
</feature>
<dbReference type="GO" id="GO:0030951">
    <property type="term" value="P:establishment or maintenance of microtubule cytoskeleton polarity"/>
    <property type="evidence" value="ECO:0000318"/>
    <property type="project" value="GO_Central"/>
</dbReference>
<reference evidence="9 10" key="1">
    <citation type="journal article" date="2017" name="Nat. Commun.">
        <title>Genome assembly with in vitro proximity ligation data and whole-genome triplication in lettuce.</title>
        <authorList>
            <person name="Reyes-Chin-Wo S."/>
            <person name="Wang Z."/>
            <person name="Yang X."/>
            <person name="Kozik A."/>
            <person name="Arikit S."/>
            <person name="Song C."/>
            <person name="Xia L."/>
            <person name="Froenicke L."/>
            <person name="Lavelle D.O."/>
            <person name="Truco M.J."/>
            <person name="Xia R."/>
            <person name="Zhu S."/>
            <person name="Xu C."/>
            <person name="Xu H."/>
            <person name="Xu X."/>
            <person name="Cox K."/>
            <person name="Korf I."/>
            <person name="Meyers B.C."/>
            <person name="Michelmore R.W."/>
        </authorList>
    </citation>
    <scope>NUCLEOTIDE SEQUENCE [LARGE SCALE GENOMIC DNA]</scope>
    <source>
        <strain evidence="10">cv. Salinas</strain>
        <tissue evidence="9">Seedlings</tissue>
    </source>
</reference>
<dbReference type="FunFam" id="1.25.10.10:FF:000137">
    <property type="entry name" value="Protein MOR1"/>
    <property type="match status" value="1"/>
</dbReference>
<evidence type="ECO:0000313" key="10">
    <source>
        <dbReference type="Proteomes" id="UP000235145"/>
    </source>
</evidence>
<dbReference type="InterPro" id="IPR034085">
    <property type="entry name" value="TOG"/>
</dbReference>
<dbReference type="GO" id="GO:0000776">
    <property type="term" value="C:kinetochore"/>
    <property type="evidence" value="ECO:0000318"/>
    <property type="project" value="GO_Central"/>
</dbReference>
<keyword evidence="2" id="KW-0963">Cytoplasm</keyword>
<comment type="subcellular location">
    <subcellularLocation>
        <location evidence="1">Cytoplasm</location>
        <location evidence="1">Cytoskeleton</location>
    </subcellularLocation>
</comment>
<dbReference type="InterPro" id="IPR048491">
    <property type="entry name" value="XMAP215_CLASP_TOG"/>
</dbReference>
<dbReference type="InterPro" id="IPR045110">
    <property type="entry name" value="XMAP215"/>
</dbReference>
<dbReference type="InterPro" id="IPR016024">
    <property type="entry name" value="ARM-type_fold"/>
</dbReference>
<feature type="compositionally biased region" description="Low complexity" evidence="7">
    <location>
        <begin position="555"/>
        <end position="570"/>
    </location>
</feature>
<evidence type="ECO:0000256" key="5">
    <source>
        <dbReference type="ARBA" id="ARBA00025722"/>
    </source>
</evidence>
<feature type="compositionally biased region" description="Basic and acidic residues" evidence="7">
    <location>
        <begin position="237"/>
        <end position="246"/>
    </location>
</feature>
<accession>A0A9R1UWM1</accession>
<dbReference type="GO" id="GO:0000922">
    <property type="term" value="C:spindle pole"/>
    <property type="evidence" value="ECO:0000318"/>
    <property type="project" value="GO_Central"/>
</dbReference>
<evidence type="ECO:0000256" key="6">
    <source>
        <dbReference type="PROSITE-ProRule" id="PRU00103"/>
    </source>
</evidence>
<evidence type="ECO:0000256" key="2">
    <source>
        <dbReference type="ARBA" id="ARBA00022490"/>
    </source>
</evidence>
<dbReference type="GO" id="GO:0046785">
    <property type="term" value="P:microtubule polymerization"/>
    <property type="evidence" value="ECO:0000318"/>
    <property type="project" value="GO_Central"/>
</dbReference>
<organism evidence="9 10">
    <name type="scientific">Lactuca sativa</name>
    <name type="common">Garden lettuce</name>
    <dbReference type="NCBI Taxonomy" id="4236"/>
    <lineage>
        <taxon>Eukaryota</taxon>
        <taxon>Viridiplantae</taxon>
        <taxon>Streptophyta</taxon>
        <taxon>Embryophyta</taxon>
        <taxon>Tracheophyta</taxon>
        <taxon>Spermatophyta</taxon>
        <taxon>Magnoliopsida</taxon>
        <taxon>eudicotyledons</taxon>
        <taxon>Gunneridae</taxon>
        <taxon>Pentapetalae</taxon>
        <taxon>asterids</taxon>
        <taxon>campanulids</taxon>
        <taxon>Asterales</taxon>
        <taxon>Asteraceae</taxon>
        <taxon>Cichorioideae</taxon>
        <taxon>Cichorieae</taxon>
        <taxon>Lactucinae</taxon>
        <taxon>Lactuca</taxon>
    </lineage>
</organism>
<keyword evidence="4" id="KW-0206">Cytoskeleton</keyword>
<keyword evidence="10" id="KW-1185">Reference proteome</keyword>
<dbReference type="GO" id="GO:0008017">
    <property type="term" value="F:microtubule binding"/>
    <property type="evidence" value="ECO:0000318"/>
    <property type="project" value="GO_Central"/>
</dbReference>
<evidence type="ECO:0000256" key="7">
    <source>
        <dbReference type="SAM" id="MobiDB-lite"/>
    </source>
</evidence>
<comment type="caution">
    <text evidence="9">The sequence shown here is derived from an EMBL/GenBank/DDBJ whole genome shotgun (WGS) entry which is preliminary data.</text>
</comment>
<protein>
    <recommendedName>
        <fullName evidence="8">TOG domain-containing protein</fullName>
    </recommendedName>
</protein>
<dbReference type="Proteomes" id="UP000235145">
    <property type="component" value="Unassembled WGS sequence"/>
</dbReference>
<feature type="repeat" description="HEAT" evidence="6">
    <location>
        <begin position="496"/>
        <end position="534"/>
    </location>
</feature>
<dbReference type="Pfam" id="PF21041">
    <property type="entry name" value="XMAP215_CLASP_TOG"/>
    <property type="match status" value="2"/>
</dbReference>
<dbReference type="Pfam" id="PF12348">
    <property type="entry name" value="CLASP_N"/>
    <property type="match status" value="1"/>
</dbReference>
<dbReference type="GO" id="GO:0007052">
    <property type="term" value="P:mitotic spindle organization"/>
    <property type="evidence" value="ECO:0000318"/>
    <property type="project" value="GO_Central"/>
</dbReference>
<feature type="region of interest" description="Disordered" evidence="7">
    <location>
        <begin position="232"/>
        <end position="261"/>
    </location>
</feature>
<feature type="region of interest" description="Disordered" evidence="7">
    <location>
        <begin position="864"/>
        <end position="890"/>
    </location>
</feature>
<name>A0A9R1UWM1_LACSA</name>
<dbReference type="EMBL" id="NBSK02000007">
    <property type="protein sequence ID" value="KAJ0195166.1"/>
    <property type="molecule type" value="Genomic_DNA"/>
</dbReference>
<dbReference type="FunFam" id="1.25.10.10:FF:000155">
    <property type="entry name" value="Protein MOR1"/>
    <property type="match status" value="1"/>
</dbReference>
<dbReference type="InterPro" id="IPR011989">
    <property type="entry name" value="ARM-like"/>
</dbReference>
<dbReference type="PANTHER" id="PTHR12609">
    <property type="entry name" value="MICROTUBULE ASSOCIATED PROTEIN XMAP215"/>
    <property type="match status" value="1"/>
</dbReference>
<dbReference type="Gene3D" id="1.25.10.10">
    <property type="entry name" value="Leucine-rich Repeat Variant"/>
    <property type="match status" value="4"/>
</dbReference>
<proteinExistence type="inferred from homology"/>
<dbReference type="PROSITE" id="PS50077">
    <property type="entry name" value="HEAT_REPEAT"/>
    <property type="match status" value="1"/>
</dbReference>
<gene>
    <name evidence="9" type="ORF">LSAT_V11C700362020</name>
</gene>
<dbReference type="InterPro" id="IPR021133">
    <property type="entry name" value="HEAT_type_2"/>
</dbReference>
<evidence type="ECO:0000256" key="3">
    <source>
        <dbReference type="ARBA" id="ARBA00022737"/>
    </source>
</evidence>
<feature type="domain" description="TOG" evidence="8">
    <location>
        <begin position="271"/>
        <end position="559"/>
    </location>
</feature>
<evidence type="ECO:0000313" key="9">
    <source>
        <dbReference type="EMBL" id="KAJ0195166.1"/>
    </source>
</evidence>
<sequence length="1081" mass="118576">MSEEEKLLKDAKKLPWEARLLHKNWKVRNDANIDLAALCDSITDPKDNRIRELGRYFKKTIADSNAPVQDKALDALIAYLKAADADAGRYAKEVCDAIAAKCLTGRPKTVEKAQMVFMLWVELEAVDAFLDVMEKAIKNKVAKAVVPAIDVMFQALSEFGSKVVPPKRILKMLPELFDHQDQNVRASSKGLTLELCRWIGRDNVKSILFEKMRDTMKKELEAELVNATGAAKPTRKIRSEQDKELEQEVVGSGPAGEESAAEIPEEIDEYELVDPVDILTPLEKSKFWKDVKSSKWLERKNAVEGLNKLASAKRIAPGDFIEVCRALKKSEIQLCVSPVELMQGQYENYSNEVELMMYTANTAKSDNYPIPREGRKFLFSMQLVMDVNLAVSVEAVQAIGNLASGLRTHFSASSRFLLPILLEKLKEKKPTMAEALSHTLKAMHKAKCLTLADIVEDVKTAVKNKVPHVRSLTLNWVANCVETSNKATILKVHKDYVPICMECLNDGTPEVRDAAFSVLASIGKIVGMRPLEKSLEKLDDIRRKKLSEMIGISGSGASTVGPSGGTVSSAQASDGTVVKKSAASMLSGKNPAPAAPTGKKVASGKTGASKKADGPSQSQTKTSGQPEDVEPGEMSLEEIETRLESLIQAQTIADLKSNAWQKRSEALNSFKQEVEALQQLDKSVEILIRLLCVVPGWSDKHIKVQQLVIEVVNHIASTASKFSKKCVVLCIGGLYERLADIKTRTQAMKCLTTFSEAVGPGFIFERMFKIMKEQKNPKISEGLLLWMVSAVEDFGVAHLKLKDVIDFCKNIGLQSSASATRNATIKLIGALHKFVGPDIKAFFSDVKPSLLTAVEAECQKNPFEGAGTKPKKTVKASDAASSSVSGGGLDGLPREDISSKIPPAFLKEFESSNWKVRLQSIEAVNKIVEEANKRIQPNGTVELFGALRGRLYDSNKNITMATLTCISGLASAMGPAVDKSSKGILSDVLKCLGDNKKQMRECTLATLDSWVAVTHLDKMIPYIATCLTDAKLGVEGRKDLFDWLCRKLTGLAEFLDAISLLRPVAIAMTVFNYFFKKGLVS</sequence>
<dbReference type="SMART" id="SM01349">
    <property type="entry name" value="TOG"/>
    <property type="match status" value="4"/>
</dbReference>
<evidence type="ECO:0000256" key="1">
    <source>
        <dbReference type="ARBA" id="ARBA00004245"/>
    </source>
</evidence>
<evidence type="ECO:0000259" key="8">
    <source>
        <dbReference type="SMART" id="SM01349"/>
    </source>
</evidence>